<dbReference type="RefSeq" id="WP_354695039.1">
    <property type="nucleotide sequence ID" value="NZ_JAZHOG010000005.1"/>
</dbReference>
<protein>
    <submittedName>
        <fullName evidence="3">Molybdopterin cofactor-binding domain-containing protein</fullName>
    </submittedName>
</protein>
<dbReference type="Gene3D" id="3.30.365.10">
    <property type="entry name" value="Aldehyde oxidase/xanthine dehydrogenase, molybdopterin binding domain"/>
    <property type="match status" value="4"/>
</dbReference>
<dbReference type="SMART" id="SM01008">
    <property type="entry name" value="Ald_Xan_dh_C"/>
    <property type="match status" value="1"/>
</dbReference>
<feature type="signal peptide" evidence="1">
    <location>
        <begin position="1"/>
        <end position="25"/>
    </location>
</feature>
<evidence type="ECO:0000313" key="4">
    <source>
        <dbReference type="Proteomes" id="UP001359886"/>
    </source>
</evidence>
<proteinExistence type="predicted"/>
<dbReference type="InterPro" id="IPR046867">
    <property type="entry name" value="AldOxase/xan_DH_MoCoBD2"/>
</dbReference>
<evidence type="ECO:0000256" key="1">
    <source>
        <dbReference type="SAM" id="SignalP"/>
    </source>
</evidence>
<dbReference type="PANTHER" id="PTHR47495:SF2">
    <property type="entry name" value="ALDEHYDE DEHYDROGENASE"/>
    <property type="match status" value="1"/>
</dbReference>
<evidence type="ECO:0000259" key="2">
    <source>
        <dbReference type="SMART" id="SM01008"/>
    </source>
</evidence>
<dbReference type="Gene3D" id="3.90.1170.50">
    <property type="entry name" value="Aldehyde oxidase/xanthine dehydrogenase, a/b hammerhead"/>
    <property type="match status" value="1"/>
</dbReference>
<dbReference type="Proteomes" id="UP001359886">
    <property type="component" value="Unassembled WGS sequence"/>
</dbReference>
<dbReference type="InterPro" id="IPR008274">
    <property type="entry name" value="AldOxase/xan_DH_MoCoBD1"/>
</dbReference>
<gene>
    <name evidence="3" type="ORF">V3330_08770</name>
</gene>
<evidence type="ECO:0000313" key="3">
    <source>
        <dbReference type="EMBL" id="MEJ8567714.1"/>
    </source>
</evidence>
<dbReference type="InterPro" id="IPR012368">
    <property type="entry name" value="OxRdtase_Mopterin-bd_su_IorB"/>
</dbReference>
<name>A0AAW9RE79_9GAMM</name>
<feature type="domain" description="Aldehyde oxidase/xanthine dehydrogenase a/b hammerhead" evidence="2">
    <location>
        <begin position="212"/>
        <end position="290"/>
    </location>
</feature>
<dbReference type="InterPro" id="IPR052516">
    <property type="entry name" value="N-heterocyclic_Hydroxylase"/>
</dbReference>
<dbReference type="GO" id="GO:0016491">
    <property type="term" value="F:oxidoreductase activity"/>
    <property type="evidence" value="ECO:0007669"/>
    <property type="project" value="InterPro"/>
</dbReference>
<accession>A0AAW9RE79</accession>
<keyword evidence="1" id="KW-0732">Signal</keyword>
<dbReference type="PIRSF" id="PIRSF036389">
    <property type="entry name" value="IOR_B"/>
    <property type="match status" value="1"/>
</dbReference>
<dbReference type="EMBL" id="JAZHOG010000005">
    <property type="protein sequence ID" value="MEJ8567714.1"/>
    <property type="molecule type" value="Genomic_DNA"/>
</dbReference>
<dbReference type="Pfam" id="PF02738">
    <property type="entry name" value="MoCoBD_1"/>
    <property type="match status" value="1"/>
</dbReference>
<feature type="chain" id="PRO_5043454787" evidence="1">
    <location>
        <begin position="26"/>
        <end position="728"/>
    </location>
</feature>
<comment type="caution">
    <text evidence="3">The sequence shown here is derived from an EMBL/GenBank/DDBJ whole genome shotgun (WGS) entry which is preliminary data.</text>
</comment>
<organism evidence="3 4">
    <name type="scientific">Elongatibacter sediminis</name>
    <dbReference type="NCBI Taxonomy" id="3119006"/>
    <lineage>
        <taxon>Bacteria</taxon>
        <taxon>Pseudomonadati</taxon>
        <taxon>Pseudomonadota</taxon>
        <taxon>Gammaproteobacteria</taxon>
        <taxon>Chromatiales</taxon>
        <taxon>Wenzhouxiangellaceae</taxon>
        <taxon>Elongatibacter</taxon>
    </lineage>
</organism>
<reference evidence="3 4" key="1">
    <citation type="submission" date="2024-02" db="EMBL/GenBank/DDBJ databases">
        <title>A novel Wenzhouxiangellaceae bacterium, isolated from coastal sediments.</title>
        <authorList>
            <person name="Du Z.-J."/>
            <person name="Ye Y.-Q."/>
            <person name="Zhang X.-Y."/>
        </authorList>
    </citation>
    <scope>NUCLEOTIDE SEQUENCE [LARGE SCALE GENOMIC DNA]</scope>
    <source>
        <strain evidence="3 4">CH-27</strain>
    </source>
</reference>
<dbReference type="PANTHER" id="PTHR47495">
    <property type="entry name" value="ALDEHYDE DEHYDROGENASE"/>
    <property type="match status" value="1"/>
</dbReference>
<dbReference type="InterPro" id="IPR037165">
    <property type="entry name" value="AldOxase/xan_DH_Mopterin-bd_sf"/>
</dbReference>
<keyword evidence="4" id="KW-1185">Reference proteome</keyword>
<dbReference type="AlphaFoldDB" id="A0AAW9RE79"/>
<dbReference type="InterPro" id="IPR000674">
    <property type="entry name" value="Ald_Oxase/Xan_DH_a/b"/>
</dbReference>
<dbReference type="Pfam" id="PF20256">
    <property type="entry name" value="MoCoBD_2"/>
    <property type="match status" value="2"/>
</dbReference>
<dbReference type="SUPFAM" id="SSF56003">
    <property type="entry name" value="Molybdenum cofactor-binding domain"/>
    <property type="match status" value="2"/>
</dbReference>
<sequence length="728" mass="79569">MKLSRRKLISNAAGLGFGFSLAPLAVIGADPSHQNGDAAPPATPDAWVRIAPNGVITIQTPSDEMGQGSMTALPVILAEELDADWEDVRIEFCPPDDQVYGNPNLAGLVLTVASWAVNSYYDRMRLHGAQMRRILLDSAARQWRVAASELHTGPSRIVHAPSGRTMTYGEAAAVTELPAQPPIIREEDLKRRDQFRLIGTDLPRRDIPAKSDGSARYAIDVRLPDLVHATVIRPPVPGARVRKIKVDKESPKHGMVEVIDLADRVAIVAARYSSVQAVRDSIRVEWDGVGRFDSRDARRQRTERVRDLSASGFPWQDEGNVDTAFAAAESILEGEYGSEYVYHAQMEPLNATARFHDDGSLEVWAGTQAPSHCVRSVAGATGIDPSAVRLHRMYSGGAFGRRGAADQDYAVDAAVLAKRLGRPVKVIWSREEDIHAGRFKPMSAQYLRAALDDSGRLLAWHHRVVSEESLTQGDPYRHGVWGKIPITGILGAEQSVYDIPHRRAEHLLEPAQVRVSPMRGVGVTPNRFAAESFLDEVAQAQGEDPLELRLRLAAQRPRARAVLEAVAAMAQWHRPRAHTALGLAFTAYDATLLACVAEVSVEMPAGRIRVHRLWSAVDPGLVVQPVNAQSQIQGGLMFGLSNALKERIDIREGEVQQSNFHDYSILQASEVPEVEVRLLEGGSHPSAIGEVGVLLPAPAVANAFTRLTGKRLRHLPFSPDRVRSLLGG</sequence>